<evidence type="ECO:0000313" key="5">
    <source>
        <dbReference type="EMBL" id="ANE45576.1"/>
    </source>
</evidence>
<dbReference type="Pfam" id="PF00483">
    <property type="entry name" value="NTP_transferase"/>
    <property type="match status" value="1"/>
</dbReference>
<dbReference type="SUPFAM" id="SSF51161">
    <property type="entry name" value="Trimeric LpxA-like enzymes"/>
    <property type="match status" value="1"/>
</dbReference>
<dbReference type="InterPro" id="IPR029044">
    <property type="entry name" value="Nucleotide-diphossugar_trans"/>
</dbReference>
<dbReference type="PANTHER" id="PTHR43523:SF6">
    <property type="entry name" value="GLYCOGEN BIOSYNTHESIS PROTEIN GLGD"/>
    <property type="match status" value="1"/>
</dbReference>
<dbReference type="EMBL" id="CP011388">
    <property type="protein sequence ID" value="ANE45576.1"/>
    <property type="molecule type" value="Genomic_DNA"/>
</dbReference>
<dbReference type="RefSeq" id="WP_068604401.1">
    <property type="nucleotide sequence ID" value="NZ_CP011388.1"/>
</dbReference>
<evidence type="ECO:0000259" key="3">
    <source>
        <dbReference type="Pfam" id="PF00483"/>
    </source>
</evidence>
<dbReference type="InterPro" id="IPR005835">
    <property type="entry name" value="NTP_transferase_dom"/>
</dbReference>
<dbReference type="Proteomes" id="UP000076927">
    <property type="component" value="Chromosome"/>
</dbReference>
<dbReference type="Gene3D" id="2.160.10.10">
    <property type="entry name" value="Hexapeptide repeat proteins"/>
    <property type="match status" value="1"/>
</dbReference>
<keyword evidence="5" id="KW-0808">Transferase</keyword>
<dbReference type="CDD" id="cd02508">
    <property type="entry name" value="ADP_Glucose_PP"/>
    <property type="match status" value="1"/>
</dbReference>
<dbReference type="OrthoDB" id="9801810at2"/>
<keyword evidence="2" id="KW-0320">Glycogen biosynthesis</keyword>
<dbReference type="InterPro" id="IPR011832">
    <property type="entry name" value="GlgDAde_trans"/>
</dbReference>
<dbReference type="GO" id="GO:0005978">
    <property type="term" value="P:glycogen biosynthetic process"/>
    <property type="evidence" value="ECO:0007669"/>
    <property type="project" value="UniProtKB-KW"/>
</dbReference>
<dbReference type="Pfam" id="PF24894">
    <property type="entry name" value="Hexapep_GlmU"/>
    <property type="match status" value="1"/>
</dbReference>
<dbReference type="PANTHER" id="PTHR43523">
    <property type="entry name" value="GLUCOSE-1-PHOSPHATE ADENYLYLTRANSFERASE-RELATED"/>
    <property type="match status" value="1"/>
</dbReference>
<dbReference type="AlphaFoldDB" id="A0A172TF57"/>
<dbReference type="STRING" id="1178515.SY83_03825"/>
<name>A0A172TF57_9BACL</name>
<feature type="domain" description="Nucleotidyl transferase" evidence="3">
    <location>
        <begin position="18"/>
        <end position="204"/>
    </location>
</feature>
<dbReference type="InterPro" id="IPR011004">
    <property type="entry name" value="Trimer_LpxA-like_sf"/>
</dbReference>
<evidence type="ECO:0000256" key="1">
    <source>
        <dbReference type="ARBA" id="ARBA00010443"/>
    </source>
</evidence>
<evidence type="ECO:0000256" key="2">
    <source>
        <dbReference type="ARBA" id="ARBA00023056"/>
    </source>
</evidence>
<keyword evidence="5" id="KW-0548">Nucleotidyltransferase</keyword>
<dbReference type="KEGG" id="pswu:SY83_03825"/>
<dbReference type="PATRIC" id="fig|1178515.4.peg.759"/>
<evidence type="ECO:0000313" key="6">
    <source>
        <dbReference type="Proteomes" id="UP000076927"/>
    </source>
</evidence>
<dbReference type="CDD" id="cd04651">
    <property type="entry name" value="LbH_G1P_AT_C"/>
    <property type="match status" value="1"/>
</dbReference>
<feature type="domain" description="Glucose-1-phosphate adenylyltransferase/Bifunctional protein GlmU-like C-terminal hexapeptide" evidence="4">
    <location>
        <begin position="277"/>
        <end position="353"/>
    </location>
</feature>
<proteinExistence type="inferred from homology"/>
<evidence type="ECO:0000259" key="4">
    <source>
        <dbReference type="Pfam" id="PF24894"/>
    </source>
</evidence>
<organism evidence="5 6">
    <name type="scientific">Paenibacillus swuensis</name>
    <dbReference type="NCBI Taxonomy" id="1178515"/>
    <lineage>
        <taxon>Bacteria</taxon>
        <taxon>Bacillati</taxon>
        <taxon>Bacillota</taxon>
        <taxon>Bacilli</taxon>
        <taxon>Bacillales</taxon>
        <taxon>Paenibacillaceae</taxon>
        <taxon>Paenibacillus</taxon>
    </lineage>
</organism>
<sequence length="369" mass="41976">MKQIMGVINLVNEPDDLEELTYNRTIASVPFGGRYRLIDFALSNMVNSGLEDVAVFVHKKYRSLMDHLGSGQEWDLDRKRGGLFVLPPSIDEMRELMKGDLYNFYSHRDYFYRSNKPYVLISRSHIVCNIDYCEVLESHVSSGADITMVYKEISDEENSKFRRIETDENGRVTVMEEHTGRSRSNKVSMEMYLMSTSLLLDMIDTCLAQGYDYFVRDGIMKNLGKLKVHGHPFKGHLGIINTIQSYYANSMKLLDPRISKNLFFENGLIYTKVKDEPPAKYLDNANVTNSMIANGCIIEGHVENSILFRGVKVRKGAYVKNSIVLQNCVIDIGAHIEKAILDKDVFIQNGNVLQGDARAPFIAAKKKVI</sequence>
<dbReference type="Gene3D" id="3.90.550.10">
    <property type="entry name" value="Spore Coat Polysaccharide Biosynthesis Protein SpsA, Chain A"/>
    <property type="match status" value="1"/>
</dbReference>
<dbReference type="InterPro" id="IPR056818">
    <property type="entry name" value="GlmU/GlgC-like_hexapep"/>
</dbReference>
<dbReference type="NCBIfam" id="TIGR02092">
    <property type="entry name" value="glgD"/>
    <property type="match status" value="1"/>
</dbReference>
<gene>
    <name evidence="5" type="ORF">SY83_03825</name>
</gene>
<protein>
    <submittedName>
        <fullName evidence="5">Glucose-1-phosphate adenylyltransferase</fullName>
    </submittedName>
</protein>
<keyword evidence="6" id="KW-1185">Reference proteome</keyword>
<dbReference type="GO" id="GO:0008878">
    <property type="term" value="F:glucose-1-phosphate adenylyltransferase activity"/>
    <property type="evidence" value="ECO:0007669"/>
    <property type="project" value="InterPro"/>
</dbReference>
<reference evidence="5 6" key="1">
    <citation type="submission" date="2015-01" db="EMBL/GenBank/DDBJ databases">
        <title>Paenibacillus swuensis/DY6/whole genome sequencing.</title>
        <authorList>
            <person name="Kim M.K."/>
            <person name="Srinivasan S."/>
            <person name="Lee J.-J."/>
        </authorList>
    </citation>
    <scope>NUCLEOTIDE SEQUENCE [LARGE SCALE GENOMIC DNA]</scope>
    <source>
        <strain evidence="5 6">DY6</strain>
    </source>
</reference>
<dbReference type="SUPFAM" id="SSF53448">
    <property type="entry name" value="Nucleotide-diphospho-sugar transferases"/>
    <property type="match status" value="1"/>
</dbReference>
<accession>A0A172TF57</accession>
<dbReference type="InterPro" id="IPR011831">
    <property type="entry name" value="ADP-Glc_PPase"/>
</dbReference>
<comment type="similarity">
    <text evidence="1">Belongs to the bacterial/plant glucose-1-phosphate adenylyltransferase family.</text>
</comment>